<dbReference type="GO" id="GO:0008146">
    <property type="term" value="F:sulfotransferase activity"/>
    <property type="evidence" value="ECO:0007669"/>
    <property type="project" value="TreeGrafter"/>
</dbReference>
<sequence length="254" mass="26959">MNDNQLLRYSRHLLLKEVDLAGQERLARARVLVVGCGGLGAAAIPYLAAAGVGELWLADDDAVELSNLQRQVAYGEVDLGRPKVDAAADAVHRIDPAVNVRTFAERLHEARLAALAREVDVLLDCSDNYPTRQAVNRAALAAGRPLVVGAAVRFDGQLLVVDPRRAGTPCYHCLFGGSEASDGACATFGVFSPLVGVIGAQQALEALKLIIGIGEAPIGRLISYDALSGAWRELGFGRDPECTSCAPYARMDQP</sequence>
<dbReference type="InterPro" id="IPR035985">
    <property type="entry name" value="Ubiquitin-activating_enz"/>
</dbReference>
<evidence type="ECO:0000313" key="4">
    <source>
        <dbReference type="Proteomes" id="UP000482578"/>
    </source>
</evidence>
<comment type="similarity">
    <text evidence="1">Belongs to the HesA/MoeB/ThiF family.</text>
</comment>
<proteinExistence type="inferred from homology"/>
<evidence type="ECO:0000313" key="3">
    <source>
        <dbReference type="EMBL" id="NDV12249.1"/>
    </source>
</evidence>
<dbReference type="GO" id="GO:0016779">
    <property type="term" value="F:nucleotidyltransferase activity"/>
    <property type="evidence" value="ECO:0007669"/>
    <property type="project" value="TreeGrafter"/>
</dbReference>
<accession>A0A6B2KQJ4</accession>
<dbReference type="GO" id="GO:0004792">
    <property type="term" value="F:thiosulfate-cyanide sulfurtransferase activity"/>
    <property type="evidence" value="ECO:0007669"/>
    <property type="project" value="TreeGrafter"/>
</dbReference>
<dbReference type="GO" id="GO:0005829">
    <property type="term" value="C:cytosol"/>
    <property type="evidence" value="ECO:0007669"/>
    <property type="project" value="TreeGrafter"/>
</dbReference>
<reference evidence="3 4" key="1">
    <citation type="submission" date="2020-02" db="EMBL/GenBank/DDBJ databases">
        <authorList>
            <person name="Yang Z."/>
        </authorList>
    </citation>
    <scope>NUCLEOTIDE SEQUENCE [LARGE SCALE GENOMIC DNA]</scope>
    <source>
        <strain evidence="3 4">HX-7-9</strain>
    </source>
</reference>
<organism evidence="3 4">
    <name type="scientific">Crenobacter caeni</name>
    <dbReference type="NCBI Taxonomy" id="2705474"/>
    <lineage>
        <taxon>Bacteria</taxon>
        <taxon>Pseudomonadati</taxon>
        <taxon>Pseudomonadota</taxon>
        <taxon>Betaproteobacteria</taxon>
        <taxon>Neisseriales</taxon>
        <taxon>Neisseriaceae</taxon>
        <taxon>Crenobacter</taxon>
    </lineage>
</organism>
<dbReference type="CDD" id="cd00757">
    <property type="entry name" value="ThiF_MoeB_HesA_family"/>
    <property type="match status" value="1"/>
</dbReference>
<dbReference type="Proteomes" id="UP000482578">
    <property type="component" value="Unassembled WGS sequence"/>
</dbReference>
<dbReference type="FunFam" id="3.40.50.720:FF:000080">
    <property type="entry name" value="Thiazole biosynthesis adenylyltransferase ThiF"/>
    <property type="match status" value="1"/>
</dbReference>
<dbReference type="PANTHER" id="PTHR10953:SF102">
    <property type="entry name" value="ADENYLYLTRANSFERASE AND SULFURTRANSFERASE MOCS3"/>
    <property type="match status" value="1"/>
</dbReference>
<dbReference type="SUPFAM" id="SSF69572">
    <property type="entry name" value="Activating enzymes of the ubiquitin-like proteins"/>
    <property type="match status" value="1"/>
</dbReference>
<dbReference type="PANTHER" id="PTHR10953">
    <property type="entry name" value="UBIQUITIN-ACTIVATING ENZYME E1"/>
    <property type="match status" value="1"/>
</dbReference>
<name>A0A6B2KQJ4_9NEIS</name>
<comment type="caution">
    <text evidence="3">The sequence shown here is derived from an EMBL/GenBank/DDBJ whole genome shotgun (WGS) entry which is preliminary data.</text>
</comment>
<feature type="domain" description="THIF-type NAD/FAD binding fold" evidence="2">
    <location>
        <begin position="9"/>
        <end position="243"/>
    </location>
</feature>
<dbReference type="InterPro" id="IPR000594">
    <property type="entry name" value="ThiF_NAD_FAD-bd"/>
</dbReference>
<dbReference type="EMBL" id="JAAGAA010000004">
    <property type="protein sequence ID" value="NDV12249.1"/>
    <property type="molecule type" value="Genomic_DNA"/>
</dbReference>
<dbReference type="InterPro" id="IPR045886">
    <property type="entry name" value="ThiF/MoeB/HesA"/>
</dbReference>
<protein>
    <submittedName>
        <fullName evidence="3">HesA/MoeB/ThiF family protein</fullName>
    </submittedName>
</protein>
<dbReference type="AlphaFoldDB" id="A0A6B2KQJ4"/>
<keyword evidence="4" id="KW-1185">Reference proteome</keyword>
<evidence type="ECO:0000259" key="2">
    <source>
        <dbReference type="Pfam" id="PF00899"/>
    </source>
</evidence>
<dbReference type="GO" id="GO:0008641">
    <property type="term" value="F:ubiquitin-like modifier activating enzyme activity"/>
    <property type="evidence" value="ECO:0007669"/>
    <property type="project" value="InterPro"/>
</dbReference>
<dbReference type="Pfam" id="PF00899">
    <property type="entry name" value="ThiF"/>
    <property type="match status" value="1"/>
</dbReference>
<dbReference type="NCBIfam" id="NF004281">
    <property type="entry name" value="PRK05690.1"/>
    <property type="match status" value="1"/>
</dbReference>
<dbReference type="Gene3D" id="3.40.50.720">
    <property type="entry name" value="NAD(P)-binding Rossmann-like Domain"/>
    <property type="match status" value="1"/>
</dbReference>
<evidence type="ECO:0000256" key="1">
    <source>
        <dbReference type="ARBA" id="ARBA00009919"/>
    </source>
</evidence>
<gene>
    <name evidence="3" type="ORF">GZH52_05490</name>
</gene>
<dbReference type="RefSeq" id="WP_163315486.1">
    <property type="nucleotide sequence ID" value="NZ_JAAGAA010000004.1"/>
</dbReference>